<accession>A0A2H0BUF6</accession>
<dbReference type="EMBL" id="PCTA01000033">
    <property type="protein sequence ID" value="PIP61159.1"/>
    <property type="molecule type" value="Genomic_DNA"/>
</dbReference>
<feature type="transmembrane region" description="Helical" evidence="8">
    <location>
        <begin position="64"/>
        <end position="80"/>
    </location>
</feature>
<keyword evidence="6 8" id="KW-0472">Membrane</keyword>
<dbReference type="SFLD" id="SFLDF00027">
    <property type="entry name" value="p-type_atpase"/>
    <property type="match status" value="1"/>
</dbReference>
<protein>
    <recommendedName>
        <fullName evidence="9">Cation-transporting P-type ATPase N-terminal domain-containing protein</fullName>
    </recommendedName>
</protein>
<feature type="region of interest" description="Disordered" evidence="7">
    <location>
        <begin position="1"/>
        <end position="27"/>
    </location>
</feature>
<comment type="caution">
    <text evidence="10">The sequence shown here is derived from an EMBL/GenBank/DDBJ whole genome shotgun (WGS) entry which is preliminary data.</text>
</comment>
<evidence type="ECO:0000313" key="11">
    <source>
        <dbReference type="Proteomes" id="UP000231246"/>
    </source>
</evidence>
<evidence type="ECO:0000256" key="4">
    <source>
        <dbReference type="ARBA" id="ARBA00022840"/>
    </source>
</evidence>
<dbReference type="InterPro" id="IPR004014">
    <property type="entry name" value="ATPase_P-typ_cation-transptr_N"/>
</dbReference>
<dbReference type="SUPFAM" id="SSF81660">
    <property type="entry name" value="Metal cation-transporting ATPase, ATP-binding domain N"/>
    <property type="match status" value="1"/>
</dbReference>
<evidence type="ECO:0000256" key="8">
    <source>
        <dbReference type="SAM" id="Phobius"/>
    </source>
</evidence>
<organism evidence="10 11">
    <name type="scientific">Candidatus Roizmanbacteria bacterium CG22_combo_CG10-13_8_21_14_all_38_20</name>
    <dbReference type="NCBI Taxonomy" id="1974862"/>
    <lineage>
        <taxon>Bacteria</taxon>
        <taxon>Candidatus Roizmaniibacteriota</taxon>
    </lineage>
</organism>
<gene>
    <name evidence="10" type="ORF">COW99_05190</name>
</gene>
<keyword evidence="4" id="KW-0067">ATP-binding</keyword>
<dbReference type="SUPFAM" id="SSF81665">
    <property type="entry name" value="Calcium ATPase, transmembrane domain M"/>
    <property type="match status" value="1"/>
</dbReference>
<dbReference type="SUPFAM" id="SSF56784">
    <property type="entry name" value="HAD-like"/>
    <property type="match status" value="1"/>
</dbReference>
<feature type="transmembrane region" description="Helical" evidence="8">
    <location>
        <begin position="40"/>
        <end position="58"/>
    </location>
</feature>
<dbReference type="SFLD" id="SFLDS00003">
    <property type="entry name" value="Haloacid_Dehalogenase"/>
    <property type="match status" value="1"/>
</dbReference>
<evidence type="ECO:0000256" key="5">
    <source>
        <dbReference type="ARBA" id="ARBA00022989"/>
    </source>
</evidence>
<dbReference type="GO" id="GO:0016020">
    <property type="term" value="C:membrane"/>
    <property type="evidence" value="ECO:0007669"/>
    <property type="project" value="UniProtKB-SubCell"/>
</dbReference>
<dbReference type="PRINTS" id="PR00119">
    <property type="entry name" value="CATATPASE"/>
</dbReference>
<dbReference type="Gene3D" id="1.20.1110.10">
    <property type="entry name" value="Calcium-transporting ATPase, transmembrane domain"/>
    <property type="match status" value="4"/>
</dbReference>
<feature type="domain" description="Cation-transporting P-type ATPase N-terminal" evidence="9">
    <location>
        <begin position="1"/>
        <end position="60"/>
    </location>
</feature>
<dbReference type="AlphaFoldDB" id="A0A2H0BUF6"/>
<keyword evidence="5 8" id="KW-1133">Transmembrane helix</keyword>
<name>A0A2H0BUF6_9BACT</name>
<dbReference type="Gene3D" id="3.40.1110.10">
    <property type="entry name" value="Calcium-transporting ATPase, cytoplasmic domain N"/>
    <property type="match status" value="1"/>
</dbReference>
<dbReference type="PROSITE" id="PS00154">
    <property type="entry name" value="ATPASE_E1_E2"/>
    <property type="match status" value="1"/>
</dbReference>
<dbReference type="Pfam" id="PF13246">
    <property type="entry name" value="Cation_ATPase"/>
    <property type="match status" value="1"/>
</dbReference>
<evidence type="ECO:0000256" key="2">
    <source>
        <dbReference type="ARBA" id="ARBA00022692"/>
    </source>
</evidence>
<evidence type="ECO:0000256" key="3">
    <source>
        <dbReference type="ARBA" id="ARBA00022741"/>
    </source>
</evidence>
<proteinExistence type="predicted"/>
<dbReference type="InterPro" id="IPR008250">
    <property type="entry name" value="ATPase_P-typ_transduc_dom_A_sf"/>
</dbReference>
<dbReference type="Pfam" id="PF00689">
    <property type="entry name" value="Cation_ATPase_C"/>
    <property type="match status" value="1"/>
</dbReference>
<evidence type="ECO:0000313" key="10">
    <source>
        <dbReference type="EMBL" id="PIP61159.1"/>
    </source>
</evidence>
<evidence type="ECO:0000259" key="9">
    <source>
        <dbReference type="SMART" id="SM00831"/>
    </source>
</evidence>
<dbReference type="InterPro" id="IPR036412">
    <property type="entry name" value="HAD-like_sf"/>
</dbReference>
<dbReference type="InterPro" id="IPR018303">
    <property type="entry name" value="ATPase_P-typ_P_site"/>
</dbReference>
<dbReference type="Pfam" id="PF00690">
    <property type="entry name" value="Cation_ATPase_N"/>
    <property type="match status" value="1"/>
</dbReference>
<dbReference type="SUPFAM" id="SSF81653">
    <property type="entry name" value="Calcium ATPase, transduction domain A"/>
    <property type="match status" value="1"/>
</dbReference>
<feature type="transmembrane region" description="Helical" evidence="8">
    <location>
        <begin position="247"/>
        <end position="273"/>
    </location>
</feature>
<feature type="compositionally biased region" description="Basic and acidic residues" evidence="7">
    <location>
        <begin position="1"/>
        <end position="24"/>
    </location>
</feature>
<dbReference type="InterPro" id="IPR001757">
    <property type="entry name" value="P_typ_ATPase"/>
</dbReference>
<feature type="transmembrane region" description="Helical" evidence="8">
    <location>
        <begin position="221"/>
        <end position="241"/>
    </location>
</feature>
<dbReference type="SFLD" id="SFLDG00002">
    <property type="entry name" value="C1.7:_P-type_atpase_like"/>
    <property type="match status" value="1"/>
</dbReference>
<evidence type="ECO:0000256" key="7">
    <source>
        <dbReference type="SAM" id="MobiDB-lite"/>
    </source>
</evidence>
<dbReference type="InterPro" id="IPR044492">
    <property type="entry name" value="P_typ_ATPase_HD_dom"/>
</dbReference>
<dbReference type="PANTHER" id="PTHR42861">
    <property type="entry name" value="CALCIUM-TRANSPORTING ATPASE"/>
    <property type="match status" value="1"/>
</dbReference>
<keyword evidence="3" id="KW-0547">Nucleotide-binding</keyword>
<dbReference type="InterPro" id="IPR023299">
    <property type="entry name" value="ATPase_P-typ_cyto_dom_N"/>
</dbReference>
<dbReference type="InterPro" id="IPR023298">
    <property type="entry name" value="ATPase_P-typ_TM_dom_sf"/>
</dbReference>
<dbReference type="Pfam" id="PF08282">
    <property type="entry name" value="Hydrolase_3"/>
    <property type="match status" value="1"/>
</dbReference>
<evidence type="ECO:0000256" key="1">
    <source>
        <dbReference type="ARBA" id="ARBA00004141"/>
    </source>
</evidence>
<dbReference type="GO" id="GO:0016887">
    <property type="term" value="F:ATP hydrolysis activity"/>
    <property type="evidence" value="ECO:0007669"/>
    <property type="project" value="InterPro"/>
</dbReference>
<dbReference type="InterPro" id="IPR059000">
    <property type="entry name" value="ATPase_P-type_domA"/>
</dbReference>
<feature type="transmembrane region" description="Helical" evidence="8">
    <location>
        <begin position="691"/>
        <end position="713"/>
    </location>
</feature>
<comment type="subcellular location">
    <subcellularLocation>
        <location evidence="1">Membrane</location>
        <topology evidence="1">Multi-pass membrane protein</topology>
    </subcellularLocation>
</comment>
<reference evidence="10 11" key="1">
    <citation type="submission" date="2017-09" db="EMBL/GenBank/DDBJ databases">
        <title>Depth-based differentiation of microbial function through sediment-hosted aquifers and enrichment of novel symbionts in the deep terrestrial subsurface.</title>
        <authorList>
            <person name="Probst A.J."/>
            <person name="Ladd B."/>
            <person name="Jarett J.K."/>
            <person name="Geller-Mcgrath D.E."/>
            <person name="Sieber C.M."/>
            <person name="Emerson J.B."/>
            <person name="Anantharaman K."/>
            <person name="Thomas B.C."/>
            <person name="Malmstrom R."/>
            <person name="Stieglmeier M."/>
            <person name="Klingl A."/>
            <person name="Woyke T."/>
            <person name="Ryan C.M."/>
            <person name="Banfield J.F."/>
        </authorList>
    </citation>
    <scope>NUCLEOTIDE SEQUENCE [LARGE SCALE GENOMIC DNA]</scope>
    <source>
        <strain evidence="10">CG22_combo_CG10-13_8_21_14_all_38_20</strain>
    </source>
</reference>
<feature type="transmembrane region" description="Helical" evidence="8">
    <location>
        <begin position="790"/>
        <end position="814"/>
    </location>
</feature>
<dbReference type="Pfam" id="PF00122">
    <property type="entry name" value="E1-E2_ATPase"/>
    <property type="match status" value="1"/>
</dbReference>
<evidence type="ECO:0000256" key="6">
    <source>
        <dbReference type="ARBA" id="ARBA00023136"/>
    </source>
</evidence>
<dbReference type="Gene3D" id="2.70.150.10">
    <property type="entry name" value="Calcium-transporting ATPase, cytoplasmic transduction domain A"/>
    <property type="match status" value="1"/>
</dbReference>
<dbReference type="SMART" id="SM00831">
    <property type="entry name" value="Cation_ATPase_N"/>
    <property type="match status" value="1"/>
</dbReference>
<keyword evidence="2 8" id="KW-0812">Transmembrane</keyword>
<dbReference type="Proteomes" id="UP000231246">
    <property type="component" value="Unassembled WGS sequence"/>
</dbReference>
<dbReference type="NCBIfam" id="TIGR01494">
    <property type="entry name" value="ATPase_P-type"/>
    <property type="match status" value="2"/>
</dbReference>
<sequence>MQNKRGLTEKEAKKRLKNHGENKLPSKPPTPDIRIFLRQLTSPLIYILLIASGITFFLRDFTDTAVIMIAVIINTTLGYYQEQKAEHALESLRKFLHPTATVVRSNVRLEIPIEDIVPGDIVILAAGERVPADGQLLEVHSLTINEAILTGESVPVQKVITGREVSANLVFMGTTVLSGRGLMKVQETGKATQIGKIAVQLRDEKEAQTPLQLKLAKLAKFLAVAVVIIAVLIFIIGVLTGKDPLEMFTIGVAVAVAAIPEGLMVSLTVILAIGMQRIFKRKALVRKLVAAETLGSVTIVTSDKTGTLTEGKMSVSRTDFTDTKAAMQAMHYANNQEDPLELAINEYLLHIKGKAFNMEKIDELPFDPDLKYQSALVKEENQNTLYLSGAPEIVLELCNIDNKEKDNWLKKIEEWGEQGLRIVGLACKTHSRNVNHIPGMGIESCQWLGLVGIEDPVRIGVVETIEAMGRSGVRLKIITGDYLPTARAIWSNIKSESSYLKENYKLDLAVTGSEIERWGQQDWIEKLAKTTIFARVSPRQKLKIVEKLQEQGEVVAIFGDGVNDALAIKRADIGVVVNEAADTAKETADMVLLDSNFKTVISAIEEGRGIYDNIRKVALYLLSDSFSEIILIILSLLIGVPLPLTAAQILWINLLTDGFPNLALTVEPKEKDVLKRKPEDPHQGLFNRQMWILTATISGVTGVASFGIFWWIWKSTGDITLARSVTFATLGVDSLLYVYSVRNLHQSILSTSILSNKFLLVAVIGGFLLQLISLYVPFFNNLLHTVPLGFSSWIIVLGASGLVILLIEMIKWVYRR</sequence>
<dbReference type="PRINTS" id="PR00120">
    <property type="entry name" value="HATPASE"/>
</dbReference>
<dbReference type="GO" id="GO:0005524">
    <property type="term" value="F:ATP binding"/>
    <property type="evidence" value="ECO:0007669"/>
    <property type="project" value="UniProtKB-KW"/>
</dbReference>
<feature type="transmembrane region" description="Helical" evidence="8">
    <location>
        <begin position="758"/>
        <end position="778"/>
    </location>
</feature>
<dbReference type="InterPro" id="IPR006068">
    <property type="entry name" value="ATPase_P-typ_cation-transptr_C"/>
</dbReference>